<evidence type="ECO:0000313" key="5">
    <source>
        <dbReference type="EMBL" id="KAL3691993.1"/>
    </source>
</evidence>
<keyword evidence="6" id="KW-1185">Reference proteome</keyword>
<evidence type="ECO:0000313" key="6">
    <source>
        <dbReference type="Proteomes" id="UP001633002"/>
    </source>
</evidence>
<comment type="subcellular location">
    <subcellularLocation>
        <location evidence="1">Nucleus</location>
    </subcellularLocation>
</comment>
<evidence type="ECO:0000256" key="2">
    <source>
        <dbReference type="ARBA" id="ARBA00023242"/>
    </source>
</evidence>
<dbReference type="Gene3D" id="1.10.20.10">
    <property type="entry name" value="Histone, subunit A"/>
    <property type="match status" value="1"/>
</dbReference>
<evidence type="ECO:0000259" key="4">
    <source>
        <dbReference type="Pfam" id="PF00808"/>
    </source>
</evidence>
<dbReference type="EMBL" id="JBJQOH010000003">
    <property type="protein sequence ID" value="KAL3691993.1"/>
    <property type="molecule type" value="Genomic_DNA"/>
</dbReference>
<proteinExistence type="predicted"/>
<dbReference type="GO" id="GO:0005634">
    <property type="term" value="C:nucleus"/>
    <property type="evidence" value="ECO:0007669"/>
    <property type="project" value="UniProtKB-SubCell"/>
</dbReference>
<dbReference type="PANTHER" id="PTHR10252:SF54">
    <property type="entry name" value="CHROMATIN ACCESSIBILITY COMPLEX PROTEIN 1"/>
    <property type="match status" value="1"/>
</dbReference>
<organism evidence="5 6">
    <name type="scientific">Riccia sorocarpa</name>
    <dbReference type="NCBI Taxonomy" id="122646"/>
    <lineage>
        <taxon>Eukaryota</taxon>
        <taxon>Viridiplantae</taxon>
        <taxon>Streptophyta</taxon>
        <taxon>Embryophyta</taxon>
        <taxon>Marchantiophyta</taxon>
        <taxon>Marchantiopsida</taxon>
        <taxon>Marchantiidae</taxon>
        <taxon>Marchantiales</taxon>
        <taxon>Ricciaceae</taxon>
        <taxon>Riccia</taxon>
    </lineage>
</organism>
<sequence>MHNVFHFEPIITDSHQEREYERLSSPVETDWQTAKIGSSNHHCTSDVMDIDRGVPDGEETASHERTSSEIAKQAETEEAGPVLSVDADAAVGDALRTENPSGQSSLQPVREKRKPKSSEDEAPPVLPFTIVKRIVKLDPDIRLVSKEGIFVIGQATKHFLEALAAESISQAWKNKRKGVKADDIIVAGRNTKFRDCLGSAVSDFVQYLREDSEDEDAGEGEMEEGGAAASKKGNKKEAKKKKCLQPPPGNRSIMDFLKASS</sequence>
<feature type="region of interest" description="Disordered" evidence="3">
    <location>
        <begin position="34"/>
        <end position="123"/>
    </location>
</feature>
<feature type="domain" description="Transcription factor CBF/NF-Y/archaeal histone" evidence="4">
    <location>
        <begin position="126"/>
        <end position="187"/>
    </location>
</feature>
<dbReference type="Proteomes" id="UP001633002">
    <property type="component" value="Unassembled WGS sequence"/>
</dbReference>
<feature type="compositionally biased region" description="Basic and acidic residues" evidence="3">
    <location>
        <begin position="49"/>
        <end position="75"/>
    </location>
</feature>
<evidence type="ECO:0000256" key="3">
    <source>
        <dbReference type="SAM" id="MobiDB-lite"/>
    </source>
</evidence>
<dbReference type="AlphaFoldDB" id="A0ABD3HKS7"/>
<evidence type="ECO:0000256" key="1">
    <source>
        <dbReference type="ARBA" id="ARBA00004123"/>
    </source>
</evidence>
<dbReference type="Pfam" id="PF00808">
    <property type="entry name" value="CBFD_NFYB_HMF"/>
    <property type="match status" value="1"/>
</dbReference>
<feature type="compositionally biased region" description="Basic residues" evidence="3">
    <location>
        <begin position="232"/>
        <end position="243"/>
    </location>
</feature>
<dbReference type="InterPro" id="IPR009072">
    <property type="entry name" value="Histone-fold"/>
</dbReference>
<dbReference type="SUPFAM" id="SSF47113">
    <property type="entry name" value="Histone-fold"/>
    <property type="match status" value="1"/>
</dbReference>
<name>A0ABD3HKS7_9MARC</name>
<protein>
    <recommendedName>
        <fullName evidence="4">Transcription factor CBF/NF-Y/archaeal histone domain-containing protein</fullName>
    </recommendedName>
</protein>
<feature type="compositionally biased region" description="Polar residues" evidence="3">
    <location>
        <begin position="98"/>
        <end position="107"/>
    </location>
</feature>
<gene>
    <name evidence="5" type="ORF">R1sor_005644</name>
</gene>
<dbReference type="InterPro" id="IPR050568">
    <property type="entry name" value="Transcr_DNA_Rep_Reg"/>
</dbReference>
<reference evidence="5 6" key="1">
    <citation type="submission" date="2024-09" db="EMBL/GenBank/DDBJ databases">
        <title>Chromosome-scale assembly of Riccia sorocarpa.</title>
        <authorList>
            <person name="Paukszto L."/>
        </authorList>
    </citation>
    <scope>NUCLEOTIDE SEQUENCE [LARGE SCALE GENOMIC DNA]</scope>
    <source>
        <strain evidence="5">LP-2024</strain>
        <tissue evidence="5">Aerial parts of the thallus</tissue>
    </source>
</reference>
<feature type="compositionally biased region" description="Acidic residues" evidence="3">
    <location>
        <begin position="212"/>
        <end position="224"/>
    </location>
</feature>
<comment type="caution">
    <text evidence="5">The sequence shown here is derived from an EMBL/GenBank/DDBJ whole genome shotgun (WGS) entry which is preliminary data.</text>
</comment>
<dbReference type="InterPro" id="IPR003958">
    <property type="entry name" value="CBFA_NFYB_domain"/>
</dbReference>
<feature type="region of interest" description="Disordered" evidence="3">
    <location>
        <begin position="212"/>
        <end position="261"/>
    </location>
</feature>
<dbReference type="CDD" id="cd22929">
    <property type="entry name" value="HFD_POLE4-like"/>
    <property type="match status" value="1"/>
</dbReference>
<keyword evidence="2" id="KW-0539">Nucleus</keyword>
<accession>A0ABD3HKS7</accession>
<dbReference type="PANTHER" id="PTHR10252">
    <property type="entry name" value="HISTONE-LIKE TRANSCRIPTION FACTOR CCAAT-RELATED"/>
    <property type="match status" value="1"/>
</dbReference>